<dbReference type="Pfam" id="PF12078">
    <property type="entry name" value="DUF3557"/>
    <property type="match status" value="1"/>
</dbReference>
<evidence type="ECO:0000313" key="1">
    <source>
        <dbReference type="EMBL" id="KAF1767762.1"/>
    </source>
</evidence>
<dbReference type="CTD" id="9805431"/>
<dbReference type="EMBL" id="WUAV01000002">
    <property type="protein sequence ID" value="KAF1767762.1"/>
    <property type="molecule type" value="Genomic_DNA"/>
</dbReference>
<dbReference type="AlphaFoldDB" id="A0A6A5HPM2"/>
<dbReference type="Proteomes" id="UP000483820">
    <property type="component" value="Chromosome II"/>
</dbReference>
<dbReference type="RefSeq" id="XP_053590594.1">
    <property type="nucleotide sequence ID" value="XM_053726400.1"/>
</dbReference>
<name>A0A6A5HPM2_CAERE</name>
<gene>
    <name evidence="1" type="ORF">GCK72_007721</name>
</gene>
<organism evidence="1 2">
    <name type="scientific">Caenorhabditis remanei</name>
    <name type="common">Caenorhabditis vulgaris</name>
    <dbReference type="NCBI Taxonomy" id="31234"/>
    <lineage>
        <taxon>Eukaryota</taxon>
        <taxon>Metazoa</taxon>
        <taxon>Ecdysozoa</taxon>
        <taxon>Nematoda</taxon>
        <taxon>Chromadorea</taxon>
        <taxon>Rhabditida</taxon>
        <taxon>Rhabditina</taxon>
        <taxon>Rhabditomorpha</taxon>
        <taxon>Rhabditoidea</taxon>
        <taxon>Rhabditidae</taxon>
        <taxon>Peloderinae</taxon>
        <taxon>Caenorhabditis</taxon>
    </lineage>
</organism>
<reference evidence="1 2" key="1">
    <citation type="submission" date="2019-12" db="EMBL/GenBank/DDBJ databases">
        <title>Chromosome-level assembly of the Caenorhabditis remanei genome.</title>
        <authorList>
            <person name="Teterina A.A."/>
            <person name="Willis J.H."/>
            <person name="Phillips P.C."/>
        </authorList>
    </citation>
    <scope>NUCLEOTIDE SEQUENCE [LARGE SCALE GENOMIC DNA]</scope>
    <source>
        <strain evidence="1 2">PX506</strain>
        <tissue evidence="1">Whole organism</tissue>
    </source>
</reference>
<dbReference type="PANTHER" id="PTHR31379">
    <property type="entry name" value="F-BOX C PROTEIN-RELATED-RELATED"/>
    <property type="match status" value="1"/>
</dbReference>
<comment type="caution">
    <text evidence="1">The sequence shown here is derived from an EMBL/GenBank/DDBJ whole genome shotgun (WGS) entry which is preliminary data.</text>
</comment>
<dbReference type="PANTHER" id="PTHR31379:SF1">
    <property type="entry name" value="F-BOX C PROTEIN-RELATED"/>
    <property type="match status" value="1"/>
</dbReference>
<protein>
    <submittedName>
        <fullName evidence="1">Uncharacterized protein</fullName>
    </submittedName>
</protein>
<dbReference type="KEGG" id="crq:GCK72_007721"/>
<accession>A0A6A5HPM2</accession>
<sequence length="326" mass="37749">MEVMRYIKGVDGLQPFKVRGIIYTTNYDVDEYGIQVIPFVATPGDLDFGNNANRLRTEEELRRIVALPPTSQDILANTDLKDLEMKKNNVESPYTHFIHLTKFYRLGYDIIIEKKFLGGRQKGGPIKIKNLHLSCRSKYLRLPTCLDLEVQHLFVRNNRNGISIIRPLLAPHWSSLESITVEKLENRDSEILSSIGTVGVDGLPDWSAELPYRRMKFSQSRFDKLNYILIAKNLKVAQPSVGAHYTFIIWEAGLEEVMEMMKADDDFENGQLQASKVTKYQECFILRINNHSEVLIYFSFNPTRNYASFRYTLEMEVQPRVETLRN</sequence>
<dbReference type="InterPro" id="IPR021942">
    <property type="entry name" value="DUF3557"/>
</dbReference>
<evidence type="ECO:0000313" key="2">
    <source>
        <dbReference type="Proteomes" id="UP000483820"/>
    </source>
</evidence>
<proteinExistence type="predicted"/>
<dbReference type="GeneID" id="9805431"/>